<keyword evidence="2" id="KW-1185">Reference proteome</keyword>
<organism evidence="1 2">
    <name type="scientific">Chenopodium quinoa</name>
    <name type="common">Quinoa</name>
    <dbReference type="NCBI Taxonomy" id="63459"/>
    <lineage>
        <taxon>Eukaryota</taxon>
        <taxon>Viridiplantae</taxon>
        <taxon>Streptophyta</taxon>
        <taxon>Embryophyta</taxon>
        <taxon>Tracheophyta</taxon>
        <taxon>Spermatophyta</taxon>
        <taxon>Magnoliopsida</taxon>
        <taxon>eudicotyledons</taxon>
        <taxon>Gunneridae</taxon>
        <taxon>Pentapetalae</taxon>
        <taxon>Caryophyllales</taxon>
        <taxon>Chenopodiaceae</taxon>
        <taxon>Chenopodioideae</taxon>
        <taxon>Atripliceae</taxon>
        <taxon>Chenopodium</taxon>
    </lineage>
</organism>
<dbReference type="AlphaFoldDB" id="A0A803LQ86"/>
<sequence>MGSKEQLPVFTQTNLGTRIVVAVSPEITAGKFKEPKGNISSEVERKRSGLQEVLHQSNASDFNVTAESPHGSLSEAVSVSGIIDKYFTNFIEVDHNGSSPSSVVATRTGKCDTEKISFGKKCSNKRNSVTKCQRFLPSLLTEDSNSASLKSNYERSEVGQRLVVASNNLGSSQRSSLSKGKKFWNSDDGSIIRSLIFELNNND</sequence>
<proteinExistence type="predicted"/>
<name>A0A803LQ86_CHEQI</name>
<evidence type="ECO:0000313" key="2">
    <source>
        <dbReference type="Proteomes" id="UP000596660"/>
    </source>
</evidence>
<dbReference type="Gramene" id="AUR62017115-RA">
    <property type="protein sequence ID" value="AUR62017115-RA:cds"/>
    <property type="gene ID" value="AUR62017115"/>
</dbReference>
<reference evidence="1" key="1">
    <citation type="journal article" date="2017" name="Nature">
        <title>The genome of Chenopodium quinoa.</title>
        <authorList>
            <person name="Jarvis D.E."/>
            <person name="Ho Y.S."/>
            <person name="Lightfoot D.J."/>
            <person name="Schmoeckel S.M."/>
            <person name="Li B."/>
            <person name="Borm T.J.A."/>
            <person name="Ohyanagi H."/>
            <person name="Mineta K."/>
            <person name="Michell C.T."/>
            <person name="Saber N."/>
            <person name="Kharbatia N.M."/>
            <person name="Rupper R.R."/>
            <person name="Sharp A.R."/>
            <person name="Dally N."/>
            <person name="Boughton B.A."/>
            <person name="Woo Y.H."/>
            <person name="Gao G."/>
            <person name="Schijlen E.G.W.M."/>
            <person name="Guo X."/>
            <person name="Momin A.A."/>
            <person name="Negrao S."/>
            <person name="Al-Babili S."/>
            <person name="Gehring C."/>
            <person name="Roessner U."/>
            <person name="Jung C."/>
            <person name="Murphy K."/>
            <person name="Arold S.T."/>
            <person name="Gojobori T."/>
            <person name="van der Linden C.G."/>
            <person name="van Loo E.N."/>
            <person name="Jellen E.N."/>
            <person name="Maughan P.J."/>
            <person name="Tester M."/>
        </authorList>
    </citation>
    <scope>NUCLEOTIDE SEQUENCE [LARGE SCALE GENOMIC DNA]</scope>
    <source>
        <strain evidence="1">cv. PI 614886</strain>
    </source>
</reference>
<dbReference type="EnsemblPlants" id="AUR62017115-RA">
    <property type="protein sequence ID" value="AUR62017115-RA:cds"/>
    <property type="gene ID" value="AUR62017115"/>
</dbReference>
<protein>
    <submittedName>
        <fullName evidence="1">Uncharacterized protein</fullName>
    </submittedName>
</protein>
<evidence type="ECO:0000313" key="1">
    <source>
        <dbReference type="EnsemblPlants" id="AUR62017115-RA:cds"/>
    </source>
</evidence>
<reference evidence="1" key="2">
    <citation type="submission" date="2021-03" db="UniProtKB">
        <authorList>
            <consortium name="EnsemblPlants"/>
        </authorList>
    </citation>
    <scope>IDENTIFICATION</scope>
</reference>
<dbReference type="Proteomes" id="UP000596660">
    <property type="component" value="Unplaced"/>
</dbReference>
<accession>A0A803LQ86</accession>